<dbReference type="GO" id="GO:0006607">
    <property type="term" value="P:NLS-bearing protein import into nucleus"/>
    <property type="evidence" value="ECO:0007669"/>
    <property type="project" value="TreeGrafter"/>
</dbReference>
<keyword evidence="7" id="KW-0811">Translocation</keyword>
<feature type="region of interest" description="Disordered" evidence="13">
    <location>
        <begin position="1"/>
        <end position="88"/>
    </location>
</feature>
<organism evidence="15 16">
    <name type="scientific">Bemisia tabaci</name>
    <name type="common">Sweetpotato whitefly</name>
    <name type="synonym">Aleurodes tabaci</name>
    <dbReference type="NCBI Taxonomy" id="7038"/>
    <lineage>
        <taxon>Eukaryota</taxon>
        <taxon>Metazoa</taxon>
        <taxon>Ecdysozoa</taxon>
        <taxon>Arthropoda</taxon>
        <taxon>Hexapoda</taxon>
        <taxon>Insecta</taxon>
        <taxon>Pterygota</taxon>
        <taxon>Neoptera</taxon>
        <taxon>Paraneoptera</taxon>
        <taxon>Hemiptera</taxon>
        <taxon>Sternorrhyncha</taxon>
        <taxon>Aleyrodoidea</taxon>
        <taxon>Aleyrodidae</taxon>
        <taxon>Aleyrodinae</taxon>
        <taxon>Bemisia</taxon>
    </lineage>
</organism>
<dbReference type="GO" id="GO:0003676">
    <property type="term" value="F:nucleic acid binding"/>
    <property type="evidence" value="ECO:0007669"/>
    <property type="project" value="InterPro"/>
</dbReference>
<evidence type="ECO:0000256" key="13">
    <source>
        <dbReference type="SAM" id="MobiDB-lite"/>
    </source>
</evidence>
<dbReference type="GO" id="GO:0044615">
    <property type="term" value="C:nuclear pore nuclear basket"/>
    <property type="evidence" value="ECO:0007669"/>
    <property type="project" value="TreeGrafter"/>
</dbReference>
<dbReference type="InterPro" id="IPR012677">
    <property type="entry name" value="Nucleotide-bd_a/b_plait_sf"/>
</dbReference>
<dbReference type="PANTHER" id="PTHR21527">
    <property type="entry name" value="NUCLEOPORIN NUP35"/>
    <property type="match status" value="1"/>
</dbReference>
<evidence type="ECO:0000256" key="7">
    <source>
        <dbReference type="ARBA" id="ARBA00023010"/>
    </source>
</evidence>
<evidence type="ECO:0000256" key="12">
    <source>
        <dbReference type="PROSITE-ProRule" id="PRU00804"/>
    </source>
</evidence>
<name>A0A9P0AE35_BEMTA</name>
<feature type="compositionally biased region" description="Polar residues" evidence="13">
    <location>
        <begin position="293"/>
        <end position="343"/>
    </location>
</feature>
<evidence type="ECO:0000256" key="9">
    <source>
        <dbReference type="ARBA" id="ARBA00023242"/>
    </source>
</evidence>
<accession>A0A9P0AE35</accession>
<evidence type="ECO:0000256" key="5">
    <source>
        <dbReference type="ARBA" id="ARBA00022816"/>
    </source>
</evidence>
<evidence type="ECO:0000256" key="10">
    <source>
        <dbReference type="ARBA" id="ARBA00029997"/>
    </source>
</evidence>
<evidence type="ECO:0000259" key="14">
    <source>
        <dbReference type="PROSITE" id="PS51472"/>
    </source>
</evidence>
<evidence type="ECO:0000256" key="3">
    <source>
        <dbReference type="ARBA" id="ARBA00016439"/>
    </source>
</evidence>
<feature type="compositionally biased region" description="Low complexity" evidence="13">
    <location>
        <begin position="40"/>
        <end position="53"/>
    </location>
</feature>
<dbReference type="Gene3D" id="3.30.70.330">
    <property type="match status" value="1"/>
</dbReference>
<evidence type="ECO:0000256" key="8">
    <source>
        <dbReference type="ARBA" id="ARBA00023132"/>
    </source>
</evidence>
<dbReference type="AlphaFoldDB" id="A0A9P0AE35"/>
<dbReference type="InterPro" id="IPR007846">
    <property type="entry name" value="RRM_NUP35_dom"/>
</dbReference>
<dbReference type="KEGG" id="btab:109033262"/>
<dbReference type="EMBL" id="OU963865">
    <property type="protein sequence ID" value="CAH0388817.1"/>
    <property type="molecule type" value="Genomic_DNA"/>
</dbReference>
<keyword evidence="6" id="KW-0653">Protein transport</keyword>
<feature type="compositionally biased region" description="Basic and acidic residues" evidence="13">
    <location>
        <begin position="67"/>
        <end position="82"/>
    </location>
</feature>
<feature type="compositionally biased region" description="Polar residues" evidence="13">
    <location>
        <begin position="13"/>
        <end position="26"/>
    </location>
</feature>
<feature type="compositionally biased region" description="Low complexity" evidence="13">
    <location>
        <begin position="271"/>
        <end position="287"/>
    </location>
</feature>
<dbReference type="SUPFAM" id="SSF54928">
    <property type="entry name" value="RNA-binding domain, RBD"/>
    <property type="match status" value="1"/>
</dbReference>
<keyword evidence="16" id="KW-1185">Reference proteome</keyword>
<dbReference type="InterPro" id="IPR035979">
    <property type="entry name" value="RBD_domain_sf"/>
</dbReference>
<dbReference type="GO" id="GO:0051028">
    <property type="term" value="P:mRNA transport"/>
    <property type="evidence" value="ECO:0007669"/>
    <property type="project" value="UniProtKB-UniRule"/>
</dbReference>
<keyword evidence="4 12" id="KW-0813">Transport</keyword>
<keyword evidence="5 12" id="KW-0509">mRNA transport</keyword>
<proteinExistence type="inferred from homology"/>
<feature type="domain" description="RRM Nup35-type" evidence="14">
    <location>
        <begin position="154"/>
        <end position="234"/>
    </location>
</feature>
<evidence type="ECO:0000313" key="16">
    <source>
        <dbReference type="Proteomes" id="UP001152759"/>
    </source>
</evidence>
<comment type="similarity">
    <text evidence="2">Belongs to the Nup35 family.</text>
</comment>
<evidence type="ECO:0000313" key="15">
    <source>
        <dbReference type="EMBL" id="CAH0388817.1"/>
    </source>
</evidence>
<keyword evidence="8 12" id="KW-0906">Nuclear pore complex</keyword>
<comment type="subcellular location">
    <subcellularLocation>
        <location evidence="1">Nucleus</location>
        <location evidence="1">Nuclear pore complex</location>
    </subcellularLocation>
</comment>
<evidence type="ECO:0000256" key="11">
    <source>
        <dbReference type="ARBA" id="ARBA00030250"/>
    </source>
</evidence>
<evidence type="ECO:0000256" key="2">
    <source>
        <dbReference type="ARBA" id="ARBA00009454"/>
    </source>
</evidence>
<evidence type="ECO:0000256" key="4">
    <source>
        <dbReference type="ARBA" id="ARBA00022448"/>
    </source>
</evidence>
<dbReference type="CDD" id="cd12441">
    <property type="entry name" value="RRM_Nup53_like"/>
    <property type="match status" value="1"/>
</dbReference>
<protein>
    <recommendedName>
        <fullName evidence="3">Nucleoporin NUP35</fullName>
    </recommendedName>
    <alternativeName>
        <fullName evidence="11">35 kDa nucleoporin</fullName>
    </alternativeName>
    <alternativeName>
        <fullName evidence="10">Nucleoporin NUP53</fullName>
    </alternativeName>
</protein>
<dbReference type="GO" id="GO:0005543">
    <property type="term" value="F:phospholipid binding"/>
    <property type="evidence" value="ECO:0007669"/>
    <property type="project" value="TreeGrafter"/>
</dbReference>
<dbReference type="PROSITE" id="PS51472">
    <property type="entry name" value="RRM_NUP35"/>
    <property type="match status" value="1"/>
</dbReference>
<evidence type="ECO:0000256" key="6">
    <source>
        <dbReference type="ARBA" id="ARBA00022927"/>
    </source>
</evidence>
<sequence length="394" mass="42484">MEPMTLGSPMVSPANSPLVSPNSSAYLPSFLMGSEQPHFSSSSPTKRTTRSPTYATNESFSLSLSQKMDKVNRATQEVKEKPGGPPTVGLFDTLHSFDLPKSRGADTFRLQAGARQAIRRNSFSPMGMSSPVVQSQTVSENNTDNSWAQKSPAASAEHWVTVFGFPPSAASLVLAYFSQIGRVEETKQPNHGNWMNIRYYSKMDARRAVYQNGKVFSGSIMVGVAPCKDTSILKDVTNNISSVSPEKPSLTHRIISNIASKVLPGAAQGTPSDDSSFRSPASSWASPEPVTPSIASPSNVTPKSILKSAQTNRASVRSWQPRSVSFQDSSMSATPEQPRVQTPSSIRKLMSPLSPVGAGSSLIQNNDNEVVLAHNIPRKSSSVVSKTIDYFLGW</sequence>
<feature type="region of interest" description="Disordered" evidence="13">
    <location>
        <begin position="264"/>
        <end position="343"/>
    </location>
</feature>
<dbReference type="Pfam" id="PF05172">
    <property type="entry name" value="RRM_Nup35"/>
    <property type="match status" value="1"/>
</dbReference>
<dbReference type="GO" id="GO:0044613">
    <property type="term" value="C:nuclear pore central transport channel"/>
    <property type="evidence" value="ECO:0007669"/>
    <property type="project" value="TreeGrafter"/>
</dbReference>
<reference evidence="15" key="1">
    <citation type="submission" date="2021-12" db="EMBL/GenBank/DDBJ databases">
        <authorList>
            <person name="King R."/>
        </authorList>
    </citation>
    <scope>NUCLEOTIDE SEQUENCE</scope>
</reference>
<dbReference type="GO" id="GO:0017056">
    <property type="term" value="F:structural constituent of nuclear pore"/>
    <property type="evidence" value="ECO:0007669"/>
    <property type="project" value="TreeGrafter"/>
</dbReference>
<feature type="compositionally biased region" description="Polar residues" evidence="13">
    <location>
        <begin position="54"/>
        <end position="66"/>
    </location>
</feature>
<dbReference type="FunFam" id="3.30.70.330:FF:000095">
    <property type="entry name" value="Putative Nucleoporin NUP53"/>
    <property type="match status" value="1"/>
</dbReference>
<dbReference type="GO" id="GO:0006999">
    <property type="term" value="P:nuclear pore organization"/>
    <property type="evidence" value="ECO:0007669"/>
    <property type="project" value="TreeGrafter"/>
</dbReference>
<dbReference type="PANTHER" id="PTHR21527:SF6">
    <property type="entry name" value="NUCLEOPORIN NUP35"/>
    <property type="match status" value="1"/>
</dbReference>
<evidence type="ECO:0000256" key="1">
    <source>
        <dbReference type="ARBA" id="ARBA00004567"/>
    </source>
</evidence>
<dbReference type="Proteomes" id="UP001152759">
    <property type="component" value="Chromosome 4"/>
</dbReference>
<gene>
    <name evidence="15" type="ORF">BEMITA_LOCUS7704</name>
</gene>
<keyword evidence="9 12" id="KW-0539">Nucleus</keyword>